<dbReference type="GeneID" id="18875160"/>
<evidence type="ECO:0000256" key="4">
    <source>
        <dbReference type="ARBA" id="ARBA00023125"/>
    </source>
</evidence>
<dbReference type="InterPro" id="IPR051430">
    <property type="entry name" value="Fungal_TF_Env_Response"/>
</dbReference>
<dbReference type="Proteomes" id="UP000000709">
    <property type="component" value="Unassembled WGS sequence"/>
</dbReference>
<dbReference type="OrthoDB" id="1747771at2759"/>
<accession>G3ART4</accession>
<dbReference type="EMBL" id="GL996503">
    <property type="protein sequence ID" value="EGW31351.1"/>
    <property type="molecule type" value="Genomic_DNA"/>
</dbReference>
<evidence type="ECO:0000256" key="5">
    <source>
        <dbReference type="ARBA" id="ARBA00023163"/>
    </source>
</evidence>
<dbReference type="GO" id="GO:0008270">
    <property type="term" value="F:zinc ion binding"/>
    <property type="evidence" value="ECO:0007669"/>
    <property type="project" value="InterPro"/>
</dbReference>
<reference evidence="9 10" key="1">
    <citation type="journal article" date="2011" name="Proc. Natl. Acad. Sci. U.S.A.">
        <title>Comparative genomics of xylose-fermenting fungi for enhanced biofuel production.</title>
        <authorList>
            <person name="Wohlbach D.J."/>
            <person name="Kuo A."/>
            <person name="Sato T.K."/>
            <person name="Potts K.M."/>
            <person name="Salamov A.A."/>
            <person name="LaButti K.M."/>
            <person name="Sun H."/>
            <person name="Clum A."/>
            <person name="Pangilinan J.L."/>
            <person name="Lindquist E.A."/>
            <person name="Lucas S."/>
            <person name="Lapidus A."/>
            <person name="Jin M."/>
            <person name="Gunawan C."/>
            <person name="Balan V."/>
            <person name="Dale B.E."/>
            <person name="Jeffries T.W."/>
            <person name="Zinkel R."/>
            <person name="Barry K.W."/>
            <person name="Grigoriev I.V."/>
            <person name="Gasch A.P."/>
        </authorList>
    </citation>
    <scope>NUCLEOTIDE SEQUENCE [LARGE SCALE GENOMIC DNA]</scope>
    <source>
        <strain evidence="10">NRRL Y-27907 / 11-Y1</strain>
    </source>
</reference>
<keyword evidence="3" id="KW-0805">Transcription regulation</keyword>
<dbReference type="CDD" id="cd00067">
    <property type="entry name" value="GAL4"/>
    <property type="match status" value="1"/>
</dbReference>
<dbReference type="GO" id="GO:0001228">
    <property type="term" value="F:DNA-binding transcription activator activity, RNA polymerase II-specific"/>
    <property type="evidence" value="ECO:0007669"/>
    <property type="project" value="TreeGrafter"/>
</dbReference>
<dbReference type="PROSITE" id="PS50048">
    <property type="entry name" value="ZN2_CY6_FUNGAL_2"/>
    <property type="match status" value="1"/>
</dbReference>
<dbReference type="PROSITE" id="PS00463">
    <property type="entry name" value="ZN2_CY6_FUNGAL_1"/>
    <property type="match status" value="1"/>
</dbReference>
<keyword evidence="6" id="KW-0539">Nucleus</keyword>
<dbReference type="STRING" id="619300.G3ART4"/>
<proteinExistence type="predicted"/>
<keyword evidence="10" id="KW-1185">Reference proteome</keyword>
<dbReference type="AlphaFoldDB" id="G3ART4"/>
<evidence type="ECO:0000256" key="1">
    <source>
        <dbReference type="ARBA" id="ARBA00022723"/>
    </source>
</evidence>
<evidence type="ECO:0000256" key="3">
    <source>
        <dbReference type="ARBA" id="ARBA00023015"/>
    </source>
</evidence>
<dbReference type="OMA" id="NRCLLQP"/>
<dbReference type="InParanoid" id="G3ART4"/>
<feature type="region of interest" description="Disordered" evidence="7">
    <location>
        <begin position="189"/>
        <end position="208"/>
    </location>
</feature>
<dbReference type="PANTHER" id="PTHR31944">
    <property type="entry name" value="HEME-RESPONSIVE ZINC FINGER TRANSCRIPTION FACTOR HAP1"/>
    <property type="match status" value="1"/>
</dbReference>
<name>G3ART4_SPAPN</name>
<dbReference type="HOGENOM" id="CLU_318556_0_0_1"/>
<feature type="region of interest" description="Disordered" evidence="7">
    <location>
        <begin position="447"/>
        <end position="467"/>
    </location>
</feature>
<evidence type="ECO:0000259" key="8">
    <source>
        <dbReference type="PROSITE" id="PS50048"/>
    </source>
</evidence>
<feature type="domain" description="Zn(2)-C6 fungal-type" evidence="8">
    <location>
        <begin position="65"/>
        <end position="96"/>
    </location>
</feature>
<keyword evidence="2" id="KW-0862">Zinc</keyword>
<dbReference type="RefSeq" id="XP_007376129.1">
    <property type="nucleotide sequence ID" value="XM_007376067.1"/>
</dbReference>
<dbReference type="SMART" id="SM00066">
    <property type="entry name" value="GAL4"/>
    <property type="match status" value="1"/>
</dbReference>
<protein>
    <recommendedName>
        <fullName evidence="8">Zn(2)-C6 fungal-type domain-containing protein</fullName>
    </recommendedName>
</protein>
<feature type="region of interest" description="Disordered" evidence="7">
    <location>
        <begin position="1"/>
        <end position="63"/>
    </location>
</feature>
<dbReference type="KEGG" id="spaa:SPAPADRAFT_67418"/>
<evidence type="ECO:0000313" key="9">
    <source>
        <dbReference type="EMBL" id="EGW31351.1"/>
    </source>
</evidence>
<keyword evidence="1" id="KW-0479">Metal-binding</keyword>
<dbReference type="eggNOG" id="ENOG502S81P">
    <property type="taxonomic scope" value="Eukaryota"/>
</dbReference>
<dbReference type="PANTHER" id="PTHR31944:SF131">
    <property type="entry name" value="HEME-RESPONSIVE ZINC FINGER TRANSCRIPTION FACTOR HAP1"/>
    <property type="match status" value="1"/>
</dbReference>
<evidence type="ECO:0000313" key="10">
    <source>
        <dbReference type="Proteomes" id="UP000000709"/>
    </source>
</evidence>
<dbReference type="GO" id="GO:0005634">
    <property type="term" value="C:nucleus"/>
    <property type="evidence" value="ECO:0007669"/>
    <property type="project" value="TreeGrafter"/>
</dbReference>
<dbReference type="SUPFAM" id="SSF57701">
    <property type="entry name" value="Zn2/Cys6 DNA-binding domain"/>
    <property type="match status" value="1"/>
</dbReference>
<organism evidence="10">
    <name type="scientific">Spathaspora passalidarum (strain NRRL Y-27907 / 11-Y1)</name>
    <dbReference type="NCBI Taxonomy" id="619300"/>
    <lineage>
        <taxon>Eukaryota</taxon>
        <taxon>Fungi</taxon>
        <taxon>Dikarya</taxon>
        <taxon>Ascomycota</taxon>
        <taxon>Saccharomycotina</taxon>
        <taxon>Pichiomycetes</taxon>
        <taxon>Debaryomycetaceae</taxon>
        <taxon>Spathaspora</taxon>
    </lineage>
</organism>
<feature type="compositionally biased region" description="Polar residues" evidence="7">
    <location>
        <begin position="37"/>
        <end position="51"/>
    </location>
</feature>
<dbReference type="InterPro" id="IPR001138">
    <property type="entry name" value="Zn2Cys6_DnaBD"/>
</dbReference>
<evidence type="ECO:0000256" key="2">
    <source>
        <dbReference type="ARBA" id="ARBA00022833"/>
    </source>
</evidence>
<gene>
    <name evidence="9" type="ORF">SPAPADRAFT_67418</name>
</gene>
<evidence type="ECO:0000256" key="6">
    <source>
        <dbReference type="ARBA" id="ARBA00023242"/>
    </source>
</evidence>
<evidence type="ECO:0000256" key="7">
    <source>
        <dbReference type="SAM" id="MobiDB-lite"/>
    </source>
</evidence>
<dbReference type="Pfam" id="PF00172">
    <property type="entry name" value="Zn_clus"/>
    <property type="match status" value="1"/>
</dbReference>
<keyword evidence="5" id="KW-0804">Transcription</keyword>
<dbReference type="GO" id="GO:0000978">
    <property type="term" value="F:RNA polymerase II cis-regulatory region sequence-specific DNA binding"/>
    <property type="evidence" value="ECO:0007669"/>
    <property type="project" value="TreeGrafter"/>
</dbReference>
<dbReference type="InterPro" id="IPR036864">
    <property type="entry name" value="Zn2-C6_fun-type_DNA-bd_sf"/>
</dbReference>
<sequence>MGESIPSFEPSNILHPSGESSGEEALPVTSAMDVDGQSATHSQLISTTTGGAATEKPKRQRRSYSCGPCKLLKIKCDLQIPCSSCRKFKRINRCLLQPPQPPSQEELDKIKERKKRSNIKKLRLSNDFVQAYNTAGSMPSMITSISSAAIQLEAASEKTTISPGKRHANVQIHKTIPNIIRQFNRSEHNDQKNHHHHNQLQPQPKETSEPAISFITSQYGNKNVDISKEVNNGLASTTSTHIDLINYLLQEDHNRLLELTIVEIKRIKRLLPNKFAIFEKLFDLYMNSITEILTDLQDHNEMKRQARLVYERLLQVDDEDPKNLSKSIQFSVIEIRNLSLMFLIMANGLLFENTGLSHFLLERTAIFHPRQDIINDWIKTSKSLKMKVLSYETFTDLIYLLDWYFILKNYYAYNNMIIENYLEFNNLLNYIVLNNDFIDIIEDPSKEPTPDPEGISDPQDLAENSDQTRYPKTREFNLLAKYWIQIRWIEIEFTFFQFKGSLLVSNQLKNTLVPHRRLVAALYGNDIKEPLHKYILDIWALCYKRSKSSRTVRDIIKGYLELYSSFMGSLRPELIEFSNGFDMDNPVISNKEIELLIKNQIVLVLLIRWLSFIRVELNYFPSLRYTSYLTTMMNMFNHFNLLDDAWRRKHDSEGIIRFILDNYSVHYLKTFFQALVYQAVFLIILQDFIKDKSQRKFKIQVDQIYNVIFNQFQITLNKFLNSPTIQSRFQQVEFFKVSTNLLVDFNQYLLHQQQLILQNKESKSIDDITELLYDLKSKVSAPNWEILINFYFGSRDFFIQYIEKVWDLFEFLKIDTAQEEQETIPITSSIKLDDKLINEYMGKLTGFEYDDTIVAEYIKVCVDPHMD</sequence>
<keyword evidence="4" id="KW-0238">DNA-binding</keyword>